<keyword evidence="2" id="KW-1185">Reference proteome</keyword>
<dbReference type="AlphaFoldDB" id="A0A3L6TE41"/>
<accession>A0A3L6TE41</accession>
<dbReference type="Proteomes" id="UP000275267">
    <property type="component" value="Unassembled WGS sequence"/>
</dbReference>
<comment type="caution">
    <text evidence="1">The sequence shown here is derived from an EMBL/GenBank/DDBJ whole genome shotgun (WGS) entry which is preliminary data.</text>
</comment>
<proteinExistence type="predicted"/>
<dbReference type="OrthoDB" id="717928at2759"/>
<dbReference type="PROSITE" id="PS51257">
    <property type="entry name" value="PROKAR_LIPOPROTEIN"/>
    <property type="match status" value="1"/>
</dbReference>
<reference evidence="2" key="1">
    <citation type="journal article" date="2019" name="Nat. Commun.">
        <title>The genome of broomcorn millet.</title>
        <authorList>
            <person name="Zou C."/>
            <person name="Miki D."/>
            <person name="Li D."/>
            <person name="Tang Q."/>
            <person name="Xiao L."/>
            <person name="Rajput S."/>
            <person name="Deng P."/>
            <person name="Jia W."/>
            <person name="Huang R."/>
            <person name="Zhang M."/>
            <person name="Sun Y."/>
            <person name="Hu J."/>
            <person name="Fu X."/>
            <person name="Schnable P.S."/>
            <person name="Li F."/>
            <person name="Zhang H."/>
            <person name="Feng B."/>
            <person name="Zhu X."/>
            <person name="Liu R."/>
            <person name="Schnable J.C."/>
            <person name="Zhu J.-K."/>
            <person name="Zhang H."/>
        </authorList>
    </citation>
    <scope>NUCLEOTIDE SEQUENCE [LARGE SCALE GENOMIC DNA]</scope>
</reference>
<protein>
    <submittedName>
        <fullName evidence="1">Uncharacterized protein</fullName>
    </submittedName>
</protein>
<evidence type="ECO:0000313" key="1">
    <source>
        <dbReference type="EMBL" id="RLN38577.1"/>
    </source>
</evidence>
<organism evidence="1 2">
    <name type="scientific">Panicum miliaceum</name>
    <name type="common">Proso millet</name>
    <name type="synonym">Broomcorn millet</name>
    <dbReference type="NCBI Taxonomy" id="4540"/>
    <lineage>
        <taxon>Eukaryota</taxon>
        <taxon>Viridiplantae</taxon>
        <taxon>Streptophyta</taxon>
        <taxon>Embryophyta</taxon>
        <taxon>Tracheophyta</taxon>
        <taxon>Spermatophyta</taxon>
        <taxon>Magnoliopsida</taxon>
        <taxon>Liliopsida</taxon>
        <taxon>Poales</taxon>
        <taxon>Poaceae</taxon>
        <taxon>PACMAD clade</taxon>
        <taxon>Panicoideae</taxon>
        <taxon>Panicodae</taxon>
        <taxon>Paniceae</taxon>
        <taxon>Panicinae</taxon>
        <taxon>Panicum</taxon>
        <taxon>Panicum sect. Panicum</taxon>
    </lineage>
</organism>
<gene>
    <name evidence="1" type="ORF">C2845_PM01G46350</name>
</gene>
<name>A0A3L6TE41_PANMI</name>
<dbReference type="EMBL" id="PQIB02000001">
    <property type="protein sequence ID" value="RLN38577.1"/>
    <property type="molecule type" value="Genomic_DNA"/>
</dbReference>
<sequence length="49" mass="4994">MAGSRAVGVGQVWQLPATVSSSCYHSACVLTLKSPRSPFTAGSKLIEGG</sequence>
<evidence type="ECO:0000313" key="2">
    <source>
        <dbReference type="Proteomes" id="UP000275267"/>
    </source>
</evidence>